<dbReference type="GO" id="GO:0007156">
    <property type="term" value="P:homophilic cell adhesion via plasma membrane adhesion molecules"/>
    <property type="evidence" value="ECO:0007669"/>
    <property type="project" value="InterPro"/>
</dbReference>
<dbReference type="InterPro" id="IPR002126">
    <property type="entry name" value="Cadherin-like_dom"/>
</dbReference>
<dbReference type="CDD" id="cd11304">
    <property type="entry name" value="Cadherin_repeat"/>
    <property type="match status" value="5"/>
</dbReference>
<dbReference type="InterPro" id="IPR020894">
    <property type="entry name" value="Cadherin_CS"/>
</dbReference>
<keyword evidence="3" id="KW-0677">Repeat</keyword>
<evidence type="ECO:0000256" key="3">
    <source>
        <dbReference type="ARBA" id="ARBA00022737"/>
    </source>
</evidence>
<feature type="domain" description="Cadherin" evidence="10">
    <location>
        <begin position="655"/>
        <end position="783"/>
    </location>
</feature>
<evidence type="ECO:0000256" key="7">
    <source>
        <dbReference type="PROSITE-ProRule" id="PRU00043"/>
    </source>
</evidence>
<dbReference type="SUPFAM" id="SSF49313">
    <property type="entry name" value="Cadherin-like"/>
    <property type="match status" value="6"/>
</dbReference>
<evidence type="ECO:0000259" key="10">
    <source>
        <dbReference type="PROSITE" id="PS50268"/>
    </source>
</evidence>
<dbReference type="PROSITE" id="PS50268">
    <property type="entry name" value="CADHERIN_2"/>
    <property type="match status" value="7"/>
</dbReference>
<evidence type="ECO:0000256" key="8">
    <source>
        <dbReference type="SAM" id="Phobius"/>
    </source>
</evidence>
<feature type="domain" description="Cadherin" evidence="10">
    <location>
        <begin position="540"/>
        <end position="655"/>
    </location>
</feature>
<proteinExistence type="predicted"/>
<evidence type="ECO:0000313" key="11">
    <source>
        <dbReference type="EMBL" id="JAP48323.1"/>
    </source>
</evidence>
<dbReference type="InterPro" id="IPR015919">
    <property type="entry name" value="Cadherin-like_sf"/>
</dbReference>
<dbReference type="PROSITE" id="PS00232">
    <property type="entry name" value="CADHERIN_1"/>
    <property type="match status" value="2"/>
</dbReference>
<keyword evidence="4 7" id="KW-0106">Calcium</keyword>
<feature type="signal peptide" evidence="9">
    <location>
        <begin position="1"/>
        <end position="21"/>
    </location>
</feature>
<dbReference type="EMBL" id="GEEE01014902">
    <property type="protein sequence ID" value="JAP48323.1"/>
    <property type="molecule type" value="Transcribed_RNA"/>
</dbReference>
<organism evidence="11">
    <name type="scientific">Schistocephalus solidus</name>
    <name type="common">Tapeworm</name>
    <dbReference type="NCBI Taxonomy" id="70667"/>
    <lineage>
        <taxon>Eukaryota</taxon>
        <taxon>Metazoa</taxon>
        <taxon>Spiralia</taxon>
        <taxon>Lophotrochozoa</taxon>
        <taxon>Platyhelminthes</taxon>
        <taxon>Cestoda</taxon>
        <taxon>Eucestoda</taxon>
        <taxon>Diphyllobothriidea</taxon>
        <taxon>Diphyllobothriidae</taxon>
        <taxon>Schistocephalus</taxon>
    </lineage>
</organism>
<dbReference type="GO" id="GO:0005509">
    <property type="term" value="F:calcium ion binding"/>
    <property type="evidence" value="ECO:0007669"/>
    <property type="project" value="UniProtKB-UniRule"/>
</dbReference>
<evidence type="ECO:0000256" key="2">
    <source>
        <dbReference type="ARBA" id="ARBA00022692"/>
    </source>
</evidence>
<reference evidence="11" key="1">
    <citation type="submission" date="2016-01" db="EMBL/GenBank/DDBJ databases">
        <title>Reference transcriptome for the parasite Schistocephalus solidus: insights into the molecular evolution of parasitism.</title>
        <authorList>
            <person name="Hebert F.O."/>
            <person name="Grambauer S."/>
            <person name="Barber I."/>
            <person name="Landry C.R."/>
            <person name="Aubin-Horth N."/>
        </authorList>
    </citation>
    <scope>NUCLEOTIDE SEQUENCE</scope>
</reference>
<feature type="domain" description="Cadherin" evidence="10">
    <location>
        <begin position="790"/>
        <end position="911"/>
    </location>
</feature>
<keyword evidence="6 8" id="KW-0472">Membrane</keyword>
<feature type="domain" description="Cadherin" evidence="10">
    <location>
        <begin position="30"/>
        <end position="162"/>
    </location>
</feature>
<name>A0A0X3P9F4_SCHSO</name>
<comment type="subcellular location">
    <subcellularLocation>
        <location evidence="1">Membrane</location>
    </subcellularLocation>
</comment>
<dbReference type="Gene3D" id="2.60.40.60">
    <property type="entry name" value="Cadherins"/>
    <property type="match status" value="7"/>
</dbReference>
<dbReference type="PRINTS" id="PR00205">
    <property type="entry name" value="CADHERIN"/>
</dbReference>
<keyword evidence="9" id="KW-0732">Signal</keyword>
<evidence type="ECO:0000256" key="5">
    <source>
        <dbReference type="ARBA" id="ARBA00022989"/>
    </source>
</evidence>
<dbReference type="Pfam" id="PF00028">
    <property type="entry name" value="Cadherin"/>
    <property type="match status" value="2"/>
</dbReference>
<feature type="domain" description="Cadherin" evidence="10">
    <location>
        <begin position="305"/>
        <end position="415"/>
    </location>
</feature>
<dbReference type="SMART" id="SM00112">
    <property type="entry name" value="CA"/>
    <property type="match status" value="6"/>
</dbReference>
<dbReference type="PANTHER" id="PTHR24026:SF133">
    <property type="entry name" value="CADHERIN-RELATED FAMILY MEMBER 2"/>
    <property type="match status" value="1"/>
</dbReference>
<dbReference type="AlphaFoldDB" id="A0A0X3P9F4"/>
<feature type="transmembrane region" description="Helical" evidence="8">
    <location>
        <begin position="934"/>
        <end position="957"/>
    </location>
</feature>
<evidence type="ECO:0000256" key="4">
    <source>
        <dbReference type="ARBA" id="ARBA00022837"/>
    </source>
</evidence>
<keyword evidence="5 8" id="KW-1133">Transmembrane helix</keyword>
<feature type="domain" description="Cadherin" evidence="10">
    <location>
        <begin position="168"/>
        <end position="303"/>
    </location>
</feature>
<evidence type="ECO:0000256" key="9">
    <source>
        <dbReference type="SAM" id="SignalP"/>
    </source>
</evidence>
<accession>A0A0X3P9F4</accession>
<gene>
    <name evidence="11" type="primary">PC11X</name>
    <name evidence="11" type="ORF">TR141115</name>
</gene>
<feature type="chain" id="PRO_5007050984" evidence="9">
    <location>
        <begin position="22"/>
        <end position="1076"/>
    </location>
</feature>
<dbReference type="PANTHER" id="PTHR24026">
    <property type="entry name" value="FAT ATYPICAL CADHERIN-RELATED"/>
    <property type="match status" value="1"/>
</dbReference>
<feature type="domain" description="Cadherin" evidence="10">
    <location>
        <begin position="415"/>
        <end position="539"/>
    </location>
</feature>
<dbReference type="GO" id="GO:0005886">
    <property type="term" value="C:plasma membrane"/>
    <property type="evidence" value="ECO:0007669"/>
    <property type="project" value="InterPro"/>
</dbReference>
<dbReference type="FunFam" id="2.60.40.60:FF:000092">
    <property type="entry name" value="Protocadherin 8"/>
    <property type="match status" value="2"/>
</dbReference>
<keyword evidence="2 8" id="KW-0812">Transmembrane</keyword>
<evidence type="ECO:0000256" key="1">
    <source>
        <dbReference type="ARBA" id="ARBA00004370"/>
    </source>
</evidence>
<sequence>MKPLFLTSLICMGTIIYLVNCGYCSSDKQNLPSVIFEIVDEAQPGTVIGNIPQTLWPDTSTSFSLILTTSSKFQRFNEYFSVTKNGTLIVEKLVDRDNVNEVCGPLDCCQAPLCWIDAFVMFLVDKTSSTASILSLDSFANNRPSARLLIRIVDVNDNPPRFLVDANDHAGFTISIQEGGKVSMETLPSAVDLDSIGNGILEYRLASVDPRQGGVDVFKLTYQKPIIPSSNSSLGGTEHDNGRKLWKPSSPILMQLRDLDYEKLEDRRFDLLVTAIDGGFPALTGTLSVTVNLIDINDNAPVFLNTNSSALNLLENTTYSPNPIHQFVATDADSDENAHISYSLSPLNDIRIFEKFSVDAVTGSLYLTSALDFEVYSERKLFVIVVASDRGSPRRSGTTTLTVVTQDVNDNLPTIIVQENVTVIEGMNYSKPVLRFYVKDEDLVSKDKVSCRAATYTPKDAEMVAGRALLRLQEVTTNAYFLFTSGIFDYEETPRASLEIVCIDNVTNIASFDGDQKVSETVIRITIAIGDANDNYPEFGFSEFVTRIPEHAITRTIVANLTARDADTGINARITYSLMKASVQTSGAHPACDVLEALRIDSVTGLITVADGFCLDRERTNEVSVFVVAEDGGGLSTSVKLRIKLTDINDNAPLFEGQSLFAIRENFPEGFTVGLIRFTDADQNGNAVIQLQLSANNTRQVLESFDLVPKDEGLKSSRSTKKGVVTGKNEVSAFLISLTSFDRELMESFAVEFVATDMGDPPLQTRKTVYVNVLDENDNAPVARFPLPGTTIGYHPKVHTNSPSGFEVCKLRATDPDKGENGTVIYDLQTHTNGSRYFSLDRHSGRLSTTWGRRRRSADFDSTPPTSGIYCLQVLIYDSGVRAIKVPWEFFVLVSPRSPLFDTVTSSPPELVESTEDLGNRTTMHQKMSQMTGVLSLFAVVILLVLIVSCVCMVRLAQRSKTKPQPPSPGAKENSSHATVFCPSSLGMVYTRSHMTLPESTVGGICTFSTMQPLKYGYGEQESWNLHSHEGDCSFLEAQERLLPTPSAKELYRPMQFESKMGNRACYSPMYPQFSL</sequence>
<protein>
    <submittedName>
        <fullName evidence="11">Protocadherin-11 X-linked</fullName>
    </submittedName>
</protein>
<evidence type="ECO:0000256" key="6">
    <source>
        <dbReference type="ARBA" id="ARBA00023136"/>
    </source>
</evidence>